<proteinExistence type="predicted"/>
<feature type="non-terminal residue" evidence="2">
    <location>
        <position position="1"/>
    </location>
</feature>
<gene>
    <name evidence="2" type="ORF">CM83_103525</name>
</gene>
<feature type="compositionally biased region" description="Polar residues" evidence="1">
    <location>
        <begin position="24"/>
        <end position="35"/>
    </location>
</feature>
<name>A0A0A9ZBE3_LYGHE</name>
<evidence type="ECO:0000256" key="1">
    <source>
        <dbReference type="SAM" id="MobiDB-lite"/>
    </source>
</evidence>
<reference evidence="2" key="2">
    <citation type="submission" date="2014-07" db="EMBL/GenBank/DDBJ databases">
        <authorList>
            <person name="Hull J."/>
        </authorList>
    </citation>
    <scope>NUCLEOTIDE SEQUENCE</scope>
</reference>
<organism evidence="2">
    <name type="scientific">Lygus hesperus</name>
    <name type="common">Western plant bug</name>
    <dbReference type="NCBI Taxonomy" id="30085"/>
    <lineage>
        <taxon>Eukaryota</taxon>
        <taxon>Metazoa</taxon>
        <taxon>Ecdysozoa</taxon>
        <taxon>Arthropoda</taxon>
        <taxon>Hexapoda</taxon>
        <taxon>Insecta</taxon>
        <taxon>Pterygota</taxon>
        <taxon>Neoptera</taxon>
        <taxon>Paraneoptera</taxon>
        <taxon>Hemiptera</taxon>
        <taxon>Heteroptera</taxon>
        <taxon>Panheteroptera</taxon>
        <taxon>Cimicomorpha</taxon>
        <taxon>Miridae</taxon>
        <taxon>Mirini</taxon>
        <taxon>Lygus</taxon>
    </lineage>
</organism>
<feature type="compositionally biased region" description="Low complexity" evidence="1">
    <location>
        <begin position="52"/>
        <end position="61"/>
    </location>
</feature>
<evidence type="ECO:0000313" key="2">
    <source>
        <dbReference type="EMBL" id="JAG40668.1"/>
    </source>
</evidence>
<feature type="region of interest" description="Disordered" evidence="1">
    <location>
        <begin position="1"/>
        <end position="130"/>
    </location>
</feature>
<protein>
    <submittedName>
        <fullName evidence="2">Uncharacterized protein</fullName>
    </submittedName>
</protein>
<accession>A0A0A9ZBE3</accession>
<feature type="compositionally biased region" description="Basic and acidic residues" evidence="1">
    <location>
        <begin position="106"/>
        <end position="121"/>
    </location>
</feature>
<reference evidence="2" key="1">
    <citation type="journal article" date="2014" name="PLoS ONE">
        <title>Transcriptome-Based Identification of ABC Transporters in the Western Tarnished Plant Bug Lygus hesperus.</title>
        <authorList>
            <person name="Hull J.J."/>
            <person name="Chaney K."/>
            <person name="Geib S.M."/>
            <person name="Fabrick J.A."/>
            <person name="Brent C.S."/>
            <person name="Walsh D."/>
            <person name="Lavine L.C."/>
        </authorList>
    </citation>
    <scope>NUCLEOTIDE SEQUENCE</scope>
</reference>
<sequence>TTPAHHRPSIVYPSIPNINHYIDPSSTSQPSSTKNFRPRMRRPTSPLPPPSTVSSTLAPPTHKFTSPYSTNSSRQTPMLLSPSYPNSSTEPVAVITKKPRQRQNRNKSELSEDTDMRDKGHTQRALTRLR</sequence>
<dbReference type="AlphaFoldDB" id="A0A0A9ZBE3"/>
<feature type="compositionally biased region" description="Polar residues" evidence="1">
    <location>
        <begin position="63"/>
        <end position="90"/>
    </location>
</feature>
<dbReference type="EMBL" id="GBHO01002936">
    <property type="protein sequence ID" value="JAG40668.1"/>
    <property type="molecule type" value="Transcribed_RNA"/>
</dbReference>